<dbReference type="PROSITE" id="PS51465">
    <property type="entry name" value="KAZAL_2"/>
    <property type="match status" value="1"/>
</dbReference>
<keyword evidence="5" id="KW-0472">Membrane</keyword>
<keyword evidence="10" id="KW-1185">Reference proteome</keyword>
<evidence type="ECO:0000256" key="6">
    <source>
        <dbReference type="ARBA" id="ARBA00023157"/>
    </source>
</evidence>
<evidence type="ECO:0000256" key="7">
    <source>
        <dbReference type="SAM" id="MobiDB-lite"/>
    </source>
</evidence>
<dbReference type="InterPro" id="IPR036058">
    <property type="entry name" value="Kazal_dom_sf"/>
</dbReference>
<dbReference type="OrthoDB" id="5062115at2759"/>
<dbReference type="GO" id="GO:0015347">
    <property type="term" value="F:sodium-independent organic anion transmembrane transporter activity"/>
    <property type="evidence" value="ECO:0007669"/>
    <property type="project" value="TreeGrafter"/>
</dbReference>
<evidence type="ECO:0000256" key="4">
    <source>
        <dbReference type="ARBA" id="ARBA00022989"/>
    </source>
</evidence>
<protein>
    <recommendedName>
        <fullName evidence="8">Kazal-like domain-containing protein</fullName>
    </recommendedName>
</protein>
<feature type="compositionally biased region" description="Polar residues" evidence="7">
    <location>
        <begin position="76"/>
        <end position="87"/>
    </location>
</feature>
<keyword evidence="3" id="KW-0812">Transmembrane</keyword>
<evidence type="ECO:0000256" key="3">
    <source>
        <dbReference type="ARBA" id="ARBA00022692"/>
    </source>
</evidence>
<dbReference type="SUPFAM" id="SSF100895">
    <property type="entry name" value="Kazal-type serine protease inhibitors"/>
    <property type="match status" value="1"/>
</dbReference>
<proteinExistence type="predicted"/>
<name>A0A2I0T8W2_LIMLA</name>
<dbReference type="Gene3D" id="3.30.60.30">
    <property type="match status" value="1"/>
</dbReference>
<dbReference type="Proteomes" id="UP000233556">
    <property type="component" value="Unassembled WGS sequence"/>
</dbReference>
<reference evidence="10" key="2">
    <citation type="submission" date="2017-12" db="EMBL/GenBank/DDBJ databases">
        <title>Genome sequence of the Bar-tailed Godwit (Limosa lapponica baueri).</title>
        <authorList>
            <person name="Lima N.C.B."/>
            <person name="Parody-Merino A.M."/>
            <person name="Battley P.F."/>
            <person name="Fidler A.E."/>
            <person name="Prosdocimi F."/>
        </authorList>
    </citation>
    <scope>NUCLEOTIDE SEQUENCE [LARGE SCALE GENOMIC DNA]</scope>
</reference>
<keyword evidence="2" id="KW-1003">Cell membrane</keyword>
<evidence type="ECO:0000256" key="5">
    <source>
        <dbReference type="ARBA" id="ARBA00023136"/>
    </source>
</evidence>
<organism evidence="9 10">
    <name type="scientific">Limosa lapponica baueri</name>
    <dbReference type="NCBI Taxonomy" id="1758121"/>
    <lineage>
        <taxon>Eukaryota</taxon>
        <taxon>Metazoa</taxon>
        <taxon>Chordata</taxon>
        <taxon>Craniata</taxon>
        <taxon>Vertebrata</taxon>
        <taxon>Euteleostomi</taxon>
        <taxon>Archelosauria</taxon>
        <taxon>Archosauria</taxon>
        <taxon>Dinosauria</taxon>
        <taxon>Saurischia</taxon>
        <taxon>Theropoda</taxon>
        <taxon>Coelurosauria</taxon>
        <taxon>Aves</taxon>
        <taxon>Neognathae</taxon>
        <taxon>Neoaves</taxon>
        <taxon>Charadriiformes</taxon>
        <taxon>Scolopacidae</taxon>
        <taxon>Limosa</taxon>
    </lineage>
</organism>
<accession>A0A2I0T8W2</accession>
<feature type="domain" description="Kazal-like" evidence="8">
    <location>
        <begin position="20"/>
        <end position="70"/>
    </location>
</feature>
<evidence type="ECO:0000313" key="9">
    <source>
        <dbReference type="EMBL" id="PKU30207.1"/>
    </source>
</evidence>
<evidence type="ECO:0000259" key="8">
    <source>
        <dbReference type="PROSITE" id="PS51465"/>
    </source>
</evidence>
<dbReference type="GO" id="GO:0016323">
    <property type="term" value="C:basolateral plasma membrane"/>
    <property type="evidence" value="ECO:0007669"/>
    <property type="project" value="TreeGrafter"/>
</dbReference>
<sequence>MPMAGVTQMYDRSALPGGHLNLTAACNAECGCLQETYSPVCGSNDIMYYSPCHAGCKEVSENLRNGKKPPPAESAPGSSDASENGNCDLQEDKPSLPAEEDI</sequence>
<dbReference type="InterPro" id="IPR002350">
    <property type="entry name" value="Kazal_dom"/>
</dbReference>
<reference evidence="10" key="1">
    <citation type="submission" date="2017-11" db="EMBL/GenBank/DDBJ databases">
        <authorList>
            <person name="Lima N.C."/>
            <person name="Parody-Merino A.M."/>
            <person name="Battley P.F."/>
            <person name="Fidler A.E."/>
            <person name="Prosdocimi F."/>
        </authorList>
    </citation>
    <scope>NUCLEOTIDE SEQUENCE [LARGE SCALE GENOMIC DNA]</scope>
</reference>
<feature type="region of interest" description="Disordered" evidence="7">
    <location>
        <begin position="62"/>
        <end position="102"/>
    </location>
</feature>
<dbReference type="InterPro" id="IPR004156">
    <property type="entry name" value="OATP"/>
</dbReference>
<dbReference type="GO" id="GO:0043252">
    <property type="term" value="P:sodium-independent organic anion transport"/>
    <property type="evidence" value="ECO:0007669"/>
    <property type="project" value="TreeGrafter"/>
</dbReference>
<gene>
    <name evidence="9" type="ORF">llap_19489</name>
</gene>
<dbReference type="AlphaFoldDB" id="A0A2I0T8W2"/>
<evidence type="ECO:0000256" key="2">
    <source>
        <dbReference type="ARBA" id="ARBA00022475"/>
    </source>
</evidence>
<dbReference type="GO" id="GO:0015349">
    <property type="term" value="F:thyroid hormone transmembrane transporter activity"/>
    <property type="evidence" value="ECO:0007669"/>
    <property type="project" value="TreeGrafter"/>
</dbReference>
<dbReference type="EMBL" id="KZ515211">
    <property type="protein sequence ID" value="PKU30207.1"/>
    <property type="molecule type" value="Genomic_DNA"/>
</dbReference>
<keyword evidence="6" id="KW-1015">Disulfide bond</keyword>
<evidence type="ECO:0000256" key="1">
    <source>
        <dbReference type="ARBA" id="ARBA00004651"/>
    </source>
</evidence>
<comment type="subcellular location">
    <subcellularLocation>
        <location evidence="1">Cell membrane</location>
        <topology evidence="1">Multi-pass membrane protein</topology>
    </subcellularLocation>
</comment>
<dbReference type="Pfam" id="PF07648">
    <property type="entry name" value="Kazal_2"/>
    <property type="match status" value="1"/>
</dbReference>
<dbReference type="PANTHER" id="PTHR11388">
    <property type="entry name" value="ORGANIC ANION TRANSPORTER"/>
    <property type="match status" value="1"/>
</dbReference>
<keyword evidence="4" id="KW-1133">Transmembrane helix</keyword>
<evidence type="ECO:0000313" key="10">
    <source>
        <dbReference type="Proteomes" id="UP000233556"/>
    </source>
</evidence>
<dbReference type="PANTHER" id="PTHR11388:SF100">
    <property type="entry name" value="SOLUTE CARRIER ORGANIC ANION TRANSPORTER FAMILY MEMBER 4A1"/>
    <property type="match status" value="1"/>
</dbReference>